<dbReference type="CDD" id="cd00077">
    <property type="entry name" value="HDc"/>
    <property type="match status" value="1"/>
</dbReference>
<dbReference type="GO" id="GO:0016779">
    <property type="term" value="F:nucleotidyltransferase activity"/>
    <property type="evidence" value="ECO:0007669"/>
    <property type="project" value="UniProtKB-KW"/>
</dbReference>
<keyword evidence="3" id="KW-0819">tRNA processing</keyword>
<keyword evidence="4" id="KW-0548">Nucleotidyltransferase</keyword>
<gene>
    <name evidence="10" type="ORF">UFOPK3306_01288</name>
</gene>
<dbReference type="CDD" id="cd05398">
    <property type="entry name" value="NT_ClassII-CCAase"/>
    <property type="match status" value="1"/>
</dbReference>
<evidence type="ECO:0000256" key="5">
    <source>
        <dbReference type="ARBA" id="ARBA00022723"/>
    </source>
</evidence>
<organism evidence="10">
    <name type="scientific">freshwater metagenome</name>
    <dbReference type="NCBI Taxonomy" id="449393"/>
    <lineage>
        <taxon>unclassified sequences</taxon>
        <taxon>metagenomes</taxon>
        <taxon>ecological metagenomes</taxon>
    </lineage>
</organism>
<dbReference type="FunFam" id="1.10.3090.10:FF:000002">
    <property type="entry name" value="CCA tRNA nucleotidyltransferase"/>
    <property type="match status" value="1"/>
</dbReference>
<dbReference type="Pfam" id="PF12627">
    <property type="entry name" value="PolyA_pol_RNAbd"/>
    <property type="match status" value="1"/>
</dbReference>
<dbReference type="EMBL" id="CAFBLI010000145">
    <property type="protein sequence ID" value="CAB4877667.1"/>
    <property type="molecule type" value="Genomic_DNA"/>
</dbReference>
<comment type="cofactor">
    <cofactor evidence="1">
        <name>Mg(2+)</name>
        <dbReference type="ChEBI" id="CHEBI:18420"/>
    </cofactor>
</comment>
<dbReference type="InterPro" id="IPR014065">
    <property type="entry name" value="tRNA_adenylyltransferase"/>
</dbReference>
<dbReference type="SUPFAM" id="SSF81301">
    <property type="entry name" value="Nucleotidyltransferase"/>
    <property type="match status" value="1"/>
</dbReference>
<evidence type="ECO:0000256" key="7">
    <source>
        <dbReference type="ARBA" id="ARBA00022842"/>
    </source>
</evidence>
<dbReference type="NCBIfam" id="TIGR02692">
    <property type="entry name" value="tRNA_CCA_actino"/>
    <property type="match status" value="1"/>
</dbReference>
<feature type="coiled-coil region" evidence="8">
    <location>
        <begin position="441"/>
        <end position="468"/>
    </location>
</feature>
<dbReference type="InterPro" id="IPR032828">
    <property type="entry name" value="PolyA_RNA-bd"/>
</dbReference>
<keyword evidence="7" id="KW-0460">Magnesium</keyword>
<feature type="domain" description="HD" evidence="9">
    <location>
        <begin position="310"/>
        <end position="424"/>
    </location>
</feature>
<dbReference type="GO" id="GO:0008033">
    <property type="term" value="P:tRNA processing"/>
    <property type="evidence" value="ECO:0007669"/>
    <property type="project" value="UniProtKB-KW"/>
</dbReference>
<protein>
    <submittedName>
        <fullName evidence="10">Unannotated protein</fullName>
    </submittedName>
</protein>
<dbReference type="AlphaFoldDB" id="A0A6J7E3Q1"/>
<dbReference type="PANTHER" id="PTHR46173:SF1">
    <property type="entry name" value="CCA TRNA NUCLEOTIDYLTRANSFERASE 1, MITOCHONDRIAL"/>
    <property type="match status" value="1"/>
</dbReference>
<accession>A0A6J7E3Q1</accession>
<dbReference type="Gene3D" id="3.30.460.10">
    <property type="entry name" value="Beta Polymerase, domain 2"/>
    <property type="match status" value="1"/>
</dbReference>
<dbReference type="NCBIfam" id="TIGR00277">
    <property type="entry name" value="HDIG"/>
    <property type="match status" value="1"/>
</dbReference>
<dbReference type="GO" id="GO:0046872">
    <property type="term" value="F:metal ion binding"/>
    <property type="evidence" value="ECO:0007669"/>
    <property type="project" value="UniProtKB-KW"/>
</dbReference>
<dbReference type="Pfam" id="PF01743">
    <property type="entry name" value="PolyA_pol"/>
    <property type="match status" value="1"/>
</dbReference>
<dbReference type="Pfam" id="PF01966">
    <property type="entry name" value="HD"/>
    <property type="match status" value="1"/>
</dbReference>
<dbReference type="GO" id="GO:0000166">
    <property type="term" value="F:nucleotide binding"/>
    <property type="evidence" value="ECO:0007669"/>
    <property type="project" value="UniProtKB-KW"/>
</dbReference>
<dbReference type="InterPro" id="IPR050264">
    <property type="entry name" value="Bact_CCA-adding_enz_type3_sf"/>
</dbReference>
<evidence type="ECO:0000256" key="2">
    <source>
        <dbReference type="ARBA" id="ARBA00022679"/>
    </source>
</evidence>
<keyword evidence="6" id="KW-0547">Nucleotide-binding</keyword>
<evidence type="ECO:0000256" key="6">
    <source>
        <dbReference type="ARBA" id="ARBA00022741"/>
    </source>
</evidence>
<keyword evidence="2" id="KW-0808">Transferase</keyword>
<dbReference type="InterPro" id="IPR003607">
    <property type="entry name" value="HD/PDEase_dom"/>
</dbReference>
<keyword evidence="8" id="KW-0175">Coiled coil</keyword>
<reference evidence="10" key="1">
    <citation type="submission" date="2020-05" db="EMBL/GenBank/DDBJ databases">
        <authorList>
            <person name="Chiriac C."/>
            <person name="Salcher M."/>
            <person name="Ghai R."/>
            <person name="Kavagutti S V."/>
        </authorList>
    </citation>
    <scope>NUCLEOTIDE SEQUENCE</scope>
</reference>
<keyword evidence="5" id="KW-0479">Metal-binding</keyword>
<evidence type="ECO:0000256" key="8">
    <source>
        <dbReference type="SAM" id="Coils"/>
    </source>
</evidence>
<evidence type="ECO:0000256" key="3">
    <source>
        <dbReference type="ARBA" id="ARBA00022694"/>
    </source>
</evidence>
<evidence type="ECO:0000256" key="1">
    <source>
        <dbReference type="ARBA" id="ARBA00001946"/>
    </source>
</evidence>
<dbReference type="InterPro" id="IPR043519">
    <property type="entry name" value="NT_sf"/>
</dbReference>
<dbReference type="PANTHER" id="PTHR46173">
    <property type="entry name" value="CCA TRNA NUCLEOTIDYLTRANSFERASE 1, MITOCHONDRIAL"/>
    <property type="match status" value="1"/>
</dbReference>
<dbReference type="InterPro" id="IPR006674">
    <property type="entry name" value="HD_domain"/>
</dbReference>
<dbReference type="SMART" id="SM00471">
    <property type="entry name" value="HDc"/>
    <property type="match status" value="1"/>
</dbReference>
<dbReference type="PROSITE" id="PS51831">
    <property type="entry name" value="HD"/>
    <property type="match status" value="1"/>
</dbReference>
<sequence length="522" mass="58202">MGWGFGARGAGIGEEGSVFFAASPSSPEVRDIPLAYPRTLQPMSNDPHSSAAQAVAALIKVPTEAKELGDRFRGAGHRLALVGGPVRDALLGRQKNSAGDLDFTTDALPEVTKELLRGWADAVWSTGIEYGTIAAQKNGLSIEITTYRSESYDKDSRKPEVQYGDSLEGDLSRRDFTVNAMALELDGKNNIFVDPHNGMQDLIAKQLRTPGTPEQSFSDDPLRMMRAARFAAQLDFTIAPEVRTAITEMAARLQIISSERIRDEFVKTLLSVNPRLGLTVMVETGLAAQFLPELPALQLEIDEHHRHKDVYEHSLIVLEQAIDQEDRIGGPNLILRLAALLHDIGKPKTRALIPGGGVSFHHHEVVGSHMANKRLRALKFDRETINDVSKLVELHLRFHGYGEGEWTDSAVRRFVRDADELLLHLHLLTRADCTTRNIKKAQLLATTYDQLEARIAQLLEEEELGKIRPDLDGNEIMEILNLKPSRKVGDAYEYLLELRMEHGPLGRERAISELNKWWEDNS</sequence>
<dbReference type="GO" id="GO:0000049">
    <property type="term" value="F:tRNA binding"/>
    <property type="evidence" value="ECO:0007669"/>
    <property type="project" value="TreeGrafter"/>
</dbReference>
<evidence type="ECO:0000259" key="9">
    <source>
        <dbReference type="PROSITE" id="PS51831"/>
    </source>
</evidence>
<evidence type="ECO:0000256" key="4">
    <source>
        <dbReference type="ARBA" id="ARBA00022695"/>
    </source>
</evidence>
<name>A0A6J7E3Q1_9ZZZZ</name>
<dbReference type="Gene3D" id="1.10.3090.10">
    <property type="entry name" value="cca-adding enzyme, domain 2"/>
    <property type="match status" value="1"/>
</dbReference>
<dbReference type="InterPro" id="IPR002646">
    <property type="entry name" value="PolA_pol_head_dom"/>
</dbReference>
<dbReference type="InterPro" id="IPR006675">
    <property type="entry name" value="HDIG_dom"/>
</dbReference>
<proteinExistence type="predicted"/>
<evidence type="ECO:0000313" key="10">
    <source>
        <dbReference type="EMBL" id="CAB4877667.1"/>
    </source>
</evidence>
<dbReference type="SUPFAM" id="SSF81891">
    <property type="entry name" value="Poly A polymerase C-terminal region-like"/>
    <property type="match status" value="1"/>
</dbReference>